<sequence length="245" mass="27640">MSLIGKNIKKIRTIKKLSQAKFAELFNLARPSVGAYEEGRSEPKIDTIILISKHFGLSVDSLLTRDITVNELAHFDIVDPLKASLGPRLTNNMPYVTKNDTEDYAQAGDSRQFIKARPIVTVPLHLNDGVAIEIKDSGLHDIRPGDTLFTTPAKVNELRNGHAYLIRSSQRIECLRFLDGVLKTDSPYSAPIDPNDENILEIRTIRAILSKYQATREPAQHRNLWMEERLNALEKRIEKLEATEG</sequence>
<proteinExistence type="predicted"/>
<protein>
    <recommendedName>
        <fullName evidence="2">HTH cro/C1-type domain-containing protein</fullName>
    </recommendedName>
</protein>
<evidence type="ECO:0000256" key="1">
    <source>
        <dbReference type="ARBA" id="ARBA00023125"/>
    </source>
</evidence>
<dbReference type="RefSeq" id="WP_338393684.1">
    <property type="nucleotide sequence ID" value="NZ_AP025314.1"/>
</dbReference>
<reference evidence="3 4" key="1">
    <citation type="submission" date="2021-12" db="EMBL/GenBank/DDBJ databases">
        <title>Genome sequencing of bacteria with rrn-lacking chromosome and rrn-plasmid.</title>
        <authorList>
            <person name="Anda M."/>
            <person name="Iwasaki W."/>
        </authorList>
    </citation>
    <scope>NUCLEOTIDE SEQUENCE [LARGE SCALE GENOMIC DNA]</scope>
    <source>
        <strain evidence="3 4">DSM 100852</strain>
    </source>
</reference>
<dbReference type="SMART" id="SM00530">
    <property type="entry name" value="HTH_XRE"/>
    <property type="match status" value="1"/>
</dbReference>
<dbReference type="EMBL" id="AP025314">
    <property type="protein sequence ID" value="BDD08423.1"/>
    <property type="molecule type" value="Genomic_DNA"/>
</dbReference>
<dbReference type="SUPFAM" id="SSF47413">
    <property type="entry name" value="lambda repressor-like DNA-binding domains"/>
    <property type="match status" value="1"/>
</dbReference>
<dbReference type="KEGG" id="fax:FUAX_08550"/>
<dbReference type="InterPro" id="IPR010982">
    <property type="entry name" value="Lambda_DNA-bd_dom_sf"/>
</dbReference>
<dbReference type="PANTHER" id="PTHR46558:SF11">
    <property type="entry name" value="HTH-TYPE TRANSCRIPTIONAL REGULATOR XRE"/>
    <property type="match status" value="1"/>
</dbReference>
<dbReference type="Gene3D" id="1.10.260.40">
    <property type="entry name" value="lambda repressor-like DNA-binding domains"/>
    <property type="match status" value="1"/>
</dbReference>
<dbReference type="AlphaFoldDB" id="A0AAU9CXR2"/>
<dbReference type="Proteomes" id="UP001348817">
    <property type="component" value="Chromosome"/>
</dbReference>
<name>A0AAU9CXR2_9BACT</name>
<evidence type="ECO:0000313" key="4">
    <source>
        <dbReference type="Proteomes" id="UP001348817"/>
    </source>
</evidence>
<dbReference type="PROSITE" id="PS50943">
    <property type="entry name" value="HTH_CROC1"/>
    <property type="match status" value="1"/>
</dbReference>
<dbReference type="Pfam" id="PF01381">
    <property type="entry name" value="HTH_3"/>
    <property type="match status" value="1"/>
</dbReference>
<accession>A0AAU9CXR2</accession>
<evidence type="ECO:0000313" key="3">
    <source>
        <dbReference type="EMBL" id="BDD08423.1"/>
    </source>
</evidence>
<dbReference type="InterPro" id="IPR001387">
    <property type="entry name" value="Cro/C1-type_HTH"/>
</dbReference>
<feature type="domain" description="HTH cro/C1-type" evidence="2">
    <location>
        <begin position="8"/>
        <end position="62"/>
    </location>
</feature>
<gene>
    <name evidence="3" type="ORF">FUAX_08550</name>
</gene>
<keyword evidence="1" id="KW-0238">DNA-binding</keyword>
<dbReference type="PANTHER" id="PTHR46558">
    <property type="entry name" value="TRACRIPTIONAL REGULATORY PROTEIN-RELATED-RELATED"/>
    <property type="match status" value="1"/>
</dbReference>
<dbReference type="CDD" id="cd00093">
    <property type="entry name" value="HTH_XRE"/>
    <property type="match status" value="1"/>
</dbReference>
<organism evidence="3 4">
    <name type="scientific">Fulvitalea axinellae</name>
    <dbReference type="NCBI Taxonomy" id="1182444"/>
    <lineage>
        <taxon>Bacteria</taxon>
        <taxon>Pseudomonadati</taxon>
        <taxon>Bacteroidota</taxon>
        <taxon>Cytophagia</taxon>
        <taxon>Cytophagales</taxon>
        <taxon>Persicobacteraceae</taxon>
        <taxon>Fulvitalea</taxon>
    </lineage>
</organism>
<evidence type="ECO:0000259" key="2">
    <source>
        <dbReference type="PROSITE" id="PS50943"/>
    </source>
</evidence>
<keyword evidence="4" id="KW-1185">Reference proteome</keyword>
<dbReference type="GO" id="GO:0003677">
    <property type="term" value="F:DNA binding"/>
    <property type="evidence" value="ECO:0007669"/>
    <property type="project" value="UniProtKB-KW"/>
</dbReference>